<evidence type="ECO:0000259" key="9">
    <source>
        <dbReference type="Pfam" id="PF12704"/>
    </source>
</evidence>
<comment type="similarity">
    <text evidence="6">Belongs to the ABC-4 integral membrane protein family.</text>
</comment>
<reference evidence="10 11" key="1">
    <citation type="journal article" date="2009" name="Appl. Environ. Microbiol.">
        <title>Three genomes from the phylum Acidobacteria provide insight into the lifestyles of these microorganisms in soils.</title>
        <authorList>
            <person name="Ward N.L."/>
            <person name="Challacombe J.F."/>
            <person name="Janssen P.H."/>
            <person name="Henrissat B."/>
            <person name="Coutinho P.M."/>
            <person name="Wu M."/>
            <person name="Xie G."/>
            <person name="Haft D.H."/>
            <person name="Sait M."/>
            <person name="Badger J."/>
            <person name="Barabote R.D."/>
            <person name="Bradley B."/>
            <person name="Brettin T.S."/>
            <person name="Brinkac L.M."/>
            <person name="Bruce D."/>
            <person name="Creasy T."/>
            <person name="Daugherty S.C."/>
            <person name="Davidsen T.M."/>
            <person name="DeBoy R.T."/>
            <person name="Detter J.C."/>
            <person name="Dodson R.J."/>
            <person name="Durkin A.S."/>
            <person name="Ganapathy A."/>
            <person name="Gwinn-Giglio M."/>
            <person name="Han C.S."/>
            <person name="Khouri H."/>
            <person name="Kiss H."/>
            <person name="Kothari S.P."/>
            <person name="Madupu R."/>
            <person name="Nelson K.E."/>
            <person name="Nelson W.C."/>
            <person name="Paulsen I."/>
            <person name="Penn K."/>
            <person name="Ren Q."/>
            <person name="Rosovitz M.J."/>
            <person name="Selengut J.D."/>
            <person name="Shrivastava S."/>
            <person name="Sullivan S.A."/>
            <person name="Tapia R."/>
            <person name="Thompson L.S."/>
            <person name="Watkins K.L."/>
            <person name="Yang Q."/>
            <person name="Yu C."/>
            <person name="Zafar N."/>
            <person name="Zhou L."/>
            <person name="Kuske C.R."/>
        </authorList>
    </citation>
    <scope>NUCLEOTIDE SEQUENCE [LARGE SCALE GENOMIC DNA]</scope>
    <source>
        <strain evidence="11">ATCC 51196 / DSM 11244 / BCRC 80197 / JCM 7670 / NBRC 15755 / NCIMB 13165 / 161</strain>
    </source>
</reference>
<evidence type="ECO:0000256" key="6">
    <source>
        <dbReference type="ARBA" id="ARBA00038076"/>
    </source>
</evidence>
<feature type="transmembrane region" description="Helical" evidence="7">
    <location>
        <begin position="349"/>
        <end position="373"/>
    </location>
</feature>
<keyword evidence="5 7" id="KW-0472">Membrane</keyword>
<evidence type="ECO:0000256" key="4">
    <source>
        <dbReference type="ARBA" id="ARBA00022989"/>
    </source>
</evidence>
<feature type="transmembrane region" description="Helical" evidence="7">
    <location>
        <begin position="496"/>
        <end position="516"/>
    </location>
</feature>
<dbReference type="AlphaFoldDB" id="C1F5M7"/>
<evidence type="ECO:0000259" key="8">
    <source>
        <dbReference type="Pfam" id="PF02687"/>
    </source>
</evidence>
<feature type="domain" description="ABC3 transporter permease C-terminal" evidence="8">
    <location>
        <begin position="758"/>
        <end position="870"/>
    </location>
</feature>
<dbReference type="Proteomes" id="UP000002207">
    <property type="component" value="Chromosome"/>
</dbReference>
<dbReference type="GO" id="GO:0005886">
    <property type="term" value="C:plasma membrane"/>
    <property type="evidence" value="ECO:0007669"/>
    <property type="project" value="UniProtKB-SubCell"/>
</dbReference>
<protein>
    <submittedName>
        <fullName evidence="10">Efflux ABC transporter, permease protein</fullName>
    </submittedName>
</protein>
<dbReference type="RefSeq" id="WP_015898249.1">
    <property type="nucleotide sequence ID" value="NC_012483.1"/>
</dbReference>
<keyword evidence="4 7" id="KW-1133">Transmembrane helix</keyword>
<evidence type="ECO:0000256" key="2">
    <source>
        <dbReference type="ARBA" id="ARBA00022475"/>
    </source>
</evidence>
<dbReference type="EMBL" id="CP001472">
    <property type="protein sequence ID" value="ACO31521.1"/>
    <property type="molecule type" value="Genomic_DNA"/>
</dbReference>
<dbReference type="KEGG" id="aca:ACP_3207"/>
<dbReference type="eggNOG" id="COG0577">
    <property type="taxonomic scope" value="Bacteria"/>
</dbReference>
<evidence type="ECO:0000313" key="10">
    <source>
        <dbReference type="EMBL" id="ACO31521.1"/>
    </source>
</evidence>
<sequence length="878" mass="95373">MRSLHRFLIRLRNLATGRRGDARLREEMEDYVARETEANLRAGMSEEQARRQARIKLGAAEAIREQYHAEEGLPILECLAQDTRYSLRQMRRAPGFALMVVLTMALGIAATTTMFTVVYSTLLRNLPYPQSERIVAIHDTRITGRSAGGLMTGPRFYDIETRNRSFSSLAYFYFNESTLIVGKKLPTHVNAAVVNAGFWDVFDTAPMLGRVLDAKDDVPHAPLTVVLSYPGWQRLFGGNPNVIGKQVTLDQQTATIVGVMPRDFSAPAGVDFWRASQLGPNSWGSYRGDGLRGWNVFGRLRPGVTPAQAQADLERIGEQLRREYPSSDGAWRFTSETLREDLYGHVQPALVALQIASALLLLIACINVANLLLSRATARQREVALRRALGASRRRVAFQLLVESGLLGLAGGGAGILLAFALTRTAATSLPGILGRPGTIHMNGIVIGIALLISLATGIVFGVAPVLETRKVQLHSALKKGEARLGGSSGNRLRSVLVGTQVGLSLVLLVGASLLAESMWNLTKQPLGFKPEHLLTVRLVLPFGTKPAVARNFFNDVQQRIENLPGVEAAGQINAPPMMDFHLRVRYGADWLPQVANQPAISADIRSIAGNLLEAMGTPLLAGRAFAAEDQVSKLPPVLVNEALVREFLPRGNPIGHHLLRNGQAHEIVGVVADVRGVSGSIAAEPGPVVYSPANADDSWHRYFLVRTTVPPEEVVKSIREQVYQADPRESVGRIETMDQLLSDAVAQPRLNAAVFASFAGTALLLACVGIYGVVSYFAAQRRQEIGVRMALGATRGDIARIFVWRAMVPAAIGLATGTVVSLAANRLLRSQLYGVQPDDLRLYLASLLVLLAPLLVATLRPAIRAGKTEPMEALRTE</sequence>
<feature type="domain" description="MacB-like periplasmic core" evidence="9">
    <location>
        <begin position="98"/>
        <end position="315"/>
    </location>
</feature>
<feature type="transmembrane region" description="Helical" evidence="7">
    <location>
        <begin position="799"/>
        <end position="821"/>
    </location>
</feature>
<dbReference type="GO" id="GO:0022857">
    <property type="term" value="F:transmembrane transporter activity"/>
    <property type="evidence" value="ECO:0007669"/>
    <property type="project" value="TreeGrafter"/>
</dbReference>
<keyword evidence="2" id="KW-1003">Cell membrane</keyword>
<dbReference type="PANTHER" id="PTHR30572:SF4">
    <property type="entry name" value="ABC TRANSPORTER PERMEASE YTRF"/>
    <property type="match status" value="1"/>
</dbReference>
<keyword evidence="3 7" id="KW-0812">Transmembrane</keyword>
<dbReference type="InterPro" id="IPR047928">
    <property type="entry name" value="Perm_prefix_1"/>
</dbReference>
<evidence type="ECO:0000313" key="11">
    <source>
        <dbReference type="Proteomes" id="UP000002207"/>
    </source>
</evidence>
<evidence type="ECO:0000256" key="1">
    <source>
        <dbReference type="ARBA" id="ARBA00004651"/>
    </source>
</evidence>
<dbReference type="Pfam" id="PF02687">
    <property type="entry name" value="FtsX"/>
    <property type="match status" value="2"/>
</dbReference>
<evidence type="ECO:0000256" key="5">
    <source>
        <dbReference type="ARBA" id="ARBA00023136"/>
    </source>
</evidence>
<feature type="transmembrane region" description="Helical" evidence="7">
    <location>
        <begin position="442"/>
        <end position="467"/>
    </location>
</feature>
<accession>C1F5M7</accession>
<feature type="domain" description="ABC3 transporter permease C-terminal" evidence="8">
    <location>
        <begin position="355"/>
        <end position="473"/>
    </location>
</feature>
<name>C1F5M7_ACIC5</name>
<dbReference type="HOGENOM" id="CLU_009433_1_0_0"/>
<keyword evidence="11" id="KW-1185">Reference proteome</keyword>
<organism evidence="10 11">
    <name type="scientific">Acidobacterium capsulatum (strain ATCC 51196 / DSM 11244 / BCRC 80197 / JCM 7670 / NBRC 15755 / NCIMB 13165 / 161)</name>
    <dbReference type="NCBI Taxonomy" id="240015"/>
    <lineage>
        <taxon>Bacteria</taxon>
        <taxon>Pseudomonadati</taxon>
        <taxon>Acidobacteriota</taxon>
        <taxon>Terriglobia</taxon>
        <taxon>Terriglobales</taxon>
        <taxon>Acidobacteriaceae</taxon>
        <taxon>Acidobacterium</taxon>
    </lineage>
</organism>
<dbReference type="InParanoid" id="C1F5M7"/>
<dbReference type="InterPro" id="IPR003838">
    <property type="entry name" value="ABC3_permease_C"/>
</dbReference>
<feature type="transmembrane region" description="Helical" evidence="7">
    <location>
        <begin position="396"/>
        <end position="422"/>
    </location>
</feature>
<dbReference type="OrthoDB" id="99422at2"/>
<dbReference type="PANTHER" id="PTHR30572">
    <property type="entry name" value="MEMBRANE COMPONENT OF TRANSPORTER-RELATED"/>
    <property type="match status" value="1"/>
</dbReference>
<comment type="subcellular location">
    <subcellularLocation>
        <location evidence="1">Cell membrane</location>
        <topology evidence="1">Multi-pass membrane protein</topology>
    </subcellularLocation>
</comment>
<evidence type="ECO:0000256" key="3">
    <source>
        <dbReference type="ARBA" id="ARBA00022692"/>
    </source>
</evidence>
<dbReference type="STRING" id="240015.ACP_3207"/>
<dbReference type="NCBIfam" id="TIGR03434">
    <property type="entry name" value="ADOP"/>
    <property type="match status" value="1"/>
</dbReference>
<gene>
    <name evidence="10" type="ordered locus">ACP_3207</name>
</gene>
<feature type="transmembrane region" description="Helical" evidence="7">
    <location>
        <begin position="841"/>
        <end position="860"/>
    </location>
</feature>
<proteinExistence type="inferred from homology"/>
<dbReference type="InterPro" id="IPR050250">
    <property type="entry name" value="Macrolide_Exporter_MacB"/>
</dbReference>
<dbReference type="Pfam" id="PF12704">
    <property type="entry name" value="MacB_PCD"/>
    <property type="match status" value="2"/>
</dbReference>
<feature type="transmembrane region" description="Helical" evidence="7">
    <location>
        <begin position="753"/>
        <end position="778"/>
    </location>
</feature>
<dbReference type="InterPro" id="IPR017800">
    <property type="entry name" value="ADOP"/>
</dbReference>
<feature type="transmembrane region" description="Helical" evidence="7">
    <location>
        <begin position="96"/>
        <end position="119"/>
    </location>
</feature>
<evidence type="ECO:0000256" key="7">
    <source>
        <dbReference type="SAM" id="Phobius"/>
    </source>
</evidence>
<dbReference type="NCBIfam" id="NF038403">
    <property type="entry name" value="perm_prefix_1"/>
    <property type="match status" value="1"/>
</dbReference>
<dbReference type="InterPro" id="IPR025857">
    <property type="entry name" value="MacB_PCD"/>
</dbReference>
<feature type="domain" description="MacB-like periplasmic core" evidence="9">
    <location>
        <begin position="506"/>
        <end position="720"/>
    </location>
</feature>